<sequence length="73" mass="8031">MRITLSNEVRVEGKAQIEDQEDSSNDSRKEIPSSISSLIGAVDEVEDVELENNDGIISEISNTTQSSRVHLSQ</sequence>
<evidence type="ECO:0000256" key="1">
    <source>
        <dbReference type="SAM" id="MobiDB-lite"/>
    </source>
</evidence>
<gene>
    <name evidence="2" type="ORF">CQW23_33068</name>
</gene>
<evidence type="ECO:0000313" key="3">
    <source>
        <dbReference type="Proteomes" id="UP000224567"/>
    </source>
</evidence>
<accession>A0A2G2V338</accession>
<reference evidence="2 3" key="1">
    <citation type="journal article" date="2017" name="Genome Biol.">
        <title>New reference genome sequences of hot pepper reveal the massive evolution of plant disease-resistance genes by retroduplication.</title>
        <authorList>
            <person name="Kim S."/>
            <person name="Park J."/>
            <person name="Yeom S.I."/>
            <person name="Kim Y.M."/>
            <person name="Seo E."/>
            <person name="Kim K.T."/>
            <person name="Kim M.S."/>
            <person name="Lee J.M."/>
            <person name="Cheong K."/>
            <person name="Shin H.S."/>
            <person name="Kim S.B."/>
            <person name="Han K."/>
            <person name="Lee J."/>
            <person name="Park M."/>
            <person name="Lee H.A."/>
            <person name="Lee H.Y."/>
            <person name="Lee Y."/>
            <person name="Oh S."/>
            <person name="Lee J.H."/>
            <person name="Choi E."/>
            <person name="Choi E."/>
            <person name="Lee S.E."/>
            <person name="Jeon J."/>
            <person name="Kim H."/>
            <person name="Choi G."/>
            <person name="Song H."/>
            <person name="Lee J."/>
            <person name="Lee S.C."/>
            <person name="Kwon J.K."/>
            <person name="Lee H.Y."/>
            <person name="Koo N."/>
            <person name="Hong Y."/>
            <person name="Kim R.W."/>
            <person name="Kang W.H."/>
            <person name="Huh J.H."/>
            <person name="Kang B.C."/>
            <person name="Yang T.J."/>
            <person name="Lee Y.H."/>
            <person name="Bennetzen J.L."/>
            <person name="Choi D."/>
        </authorList>
    </citation>
    <scope>NUCLEOTIDE SEQUENCE [LARGE SCALE GENOMIC DNA]</scope>
    <source>
        <strain evidence="3">cv. PBC81</strain>
    </source>
</reference>
<comment type="caution">
    <text evidence="2">The sequence shown here is derived from an EMBL/GenBank/DDBJ whole genome shotgun (WGS) entry which is preliminary data.</text>
</comment>
<organism evidence="2 3">
    <name type="scientific">Capsicum baccatum</name>
    <name type="common">Peruvian pepper</name>
    <dbReference type="NCBI Taxonomy" id="33114"/>
    <lineage>
        <taxon>Eukaryota</taxon>
        <taxon>Viridiplantae</taxon>
        <taxon>Streptophyta</taxon>
        <taxon>Embryophyta</taxon>
        <taxon>Tracheophyta</taxon>
        <taxon>Spermatophyta</taxon>
        <taxon>Magnoliopsida</taxon>
        <taxon>eudicotyledons</taxon>
        <taxon>Gunneridae</taxon>
        <taxon>Pentapetalae</taxon>
        <taxon>asterids</taxon>
        <taxon>lamiids</taxon>
        <taxon>Solanales</taxon>
        <taxon>Solanaceae</taxon>
        <taxon>Solanoideae</taxon>
        <taxon>Capsiceae</taxon>
        <taxon>Capsicum</taxon>
    </lineage>
</organism>
<dbReference type="Proteomes" id="UP000224567">
    <property type="component" value="Unassembled WGS sequence"/>
</dbReference>
<dbReference type="AlphaFoldDB" id="A0A2G2V338"/>
<reference evidence="3" key="2">
    <citation type="journal article" date="2017" name="J. Anim. Genet.">
        <title>Multiple reference genome sequences of hot pepper reveal the massive evolution of plant disease resistance genes by retroduplication.</title>
        <authorList>
            <person name="Kim S."/>
            <person name="Park J."/>
            <person name="Yeom S.-I."/>
            <person name="Kim Y.-M."/>
            <person name="Seo E."/>
            <person name="Kim K.-T."/>
            <person name="Kim M.-S."/>
            <person name="Lee J.M."/>
            <person name="Cheong K."/>
            <person name="Shin H.-S."/>
            <person name="Kim S.-B."/>
            <person name="Han K."/>
            <person name="Lee J."/>
            <person name="Park M."/>
            <person name="Lee H.-A."/>
            <person name="Lee H.-Y."/>
            <person name="Lee Y."/>
            <person name="Oh S."/>
            <person name="Lee J.H."/>
            <person name="Choi E."/>
            <person name="Choi E."/>
            <person name="Lee S.E."/>
            <person name="Jeon J."/>
            <person name="Kim H."/>
            <person name="Choi G."/>
            <person name="Song H."/>
            <person name="Lee J."/>
            <person name="Lee S.-C."/>
            <person name="Kwon J.-K."/>
            <person name="Lee H.-Y."/>
            <person name="Koo N."/>
            <person name="Hong Y."/>
            <person name="Kim R.W."/>
            <person name="Kang W.-H."/>
            <person name="Huh J.H."/>
            <person name="Kang B.-C."/>
            <person name="Yang T.-J."/>
            <person name="Lee Y.-H."/>
            <person name="Bennetzen J.L."/>
            <person name="Choi D."/>
        </authorList>
    </citation>
    <scope>NUCLEOTIDE SEQUENCE [LARGE SCALE GENOMIC DNA]</scope>
    <source>
        <strain evidence="3">cv. PBC81</strain>
    </source>
</reference>
<protein>
    <submittedName>
        <fullName evidence="2">Uncharacterized protein</fullName>
    </submittedName>
</protein>
<feature type="region of interest" description="Disordered" evidence="1">
    <location>
        <begin position="1"/>
        <end position="34"/>
    </location>
</feature>
<name>A0A2G2V338_CAPBA</name>
<dbReference type="EMBL" id="MLFT02000461">
    <property type="protein sequence ID" value="PHT27328.1"/>
    <property type="molecule type" value="Genomic_DNA"/>
</dbReference>
<keyword evidence="3" id="KW-1185">Reference proteome</keyword>
<evidence type="ECO:0000313" key="2">
    <source>
        <dbReference type="EMBL" id="PHT27328.1"/>
    </source>
</evidence>
<proteinExistence type="predicted"/>